<dbReference type="FunCoup" id="A0A200QI50">
    <property type="interactions" value="200"/>
</dbReference>
<dbReference type="GO" id="GO:0010333">
    <property type="term" value="F:terpene synthase activity"/>
    <property type="evidence" value="ECO:0007669"/>
    <property type="project" value="InterPro"/>
</dbReference>
<dbReference type="InterPro" id="IPR008949">
    <property type="entry name" value="Isoprenoid_synthase_dom_sf"/>
</dbReference>
<dbReference type="CDD" id="cd00684">
    <property type="entry name" value="Terpene_cyclase_plant_C1"/>
    <property type="match status" value="1"/>
</dbReference>
<feature type="domain" description="Terpene synthase metal-binding" evidence="7">
    <location>
        <begin position="221"/>
        <end position="391"/>
    </location>
</feature>
<proteinExistence type="predicted"/>
<dbReference type="SUPFAM" id="SSF48239">
    <property type="entry name" value="Terpenoid cyclases/Protein prenyltransferases"/>
    <property type="match status" value="1"/>
</dbReference>
<reference evidence="8 9" key="1">
    <citation type="journal article" date="2017" name="Mol. Plant">
        <title>The Genome of Medicinal Plant Macleaya cordata Provides New Insights into Benzylisoquinoline Alkaloids Metabolism.</title>
        <authorList>
            <person name="Liu X."/>
            <person name="Liu Y."/>
            <person name="Huang P."/>
            <person name="Ma Y."/>
            <person name="Qing Z."/>
            <person name="Tang Q."/>
            <person name="Cao H."/>
            <person name="Cheng P."/>
            <person name="Zheng Y."/>
            <person name="Yuan Z."/>
            <person name="Zhou Y."/>
            <person name="Liu J."/>
            <person name="Tang Z."/>
            <person name="Zhuo Y."/>
            <person name="Zhang Y."/>
            <person name="Yu L."/>
            <person name="Huang J."/>
            <person name="Yang P."/>
            <person name="Peng Q."/>
            <person name="Zhang J."/>
            <person name="Jiang W."/>
            <person name="Zhang Z."/>
            <person name="Lin K."/>
            <person name="Ro D.K."/>
            <person name="Chen X."/>
            <person name="Xiong X."/>
            <person name="Shang Y."/>
            <person name="Huang S."/>
            <person name="Zeng J."/>
        </authorList>
    </citation>
    <scope>NUCLEOTIDE SEQUENCE [LARGE SCALE GENOMIC DNA]</scope>
    <source>
        <strain evidence="9">cv. BLH2017</strain>
        <tissue evidence="8">Root</tissue>
    </source>
</reference>
<evidence type="ECO:0000313" key="8">
    <source>
        <dbReference type="EMBL" id="OVA10095.1"/>
    </source>
</evidence>
<dbReference type="InterPro" id="IPR044814">
    <property type="entry name" value="Terpene_cyclase_plant_C1"/>
</dbReference>
<dbReference type="PANTHER" id="PTHR31225:SF245">
    <property type="entry name" value="(-)-ALPHA-TERPINEOL SYNTHASE-LIKE"/>
    <property type="match status" value="1"/>
</dbReference>
<dbReference type="InParanoid" id="A0A200QI50"/>
<dbReference type="InterPro" id="IPR036965">
    <property type="entry name" value="Terpene_synth_N_sf"/>
</dbReference>
<accession>A0A200QI50</accession>
<dbReference type="STRING" id="56857.A0A200QI50"/>
<dbReference type="SFLD" id="SFLDS00005">
    <property type="entry name" value="Isoprenoid_Synthase_Type_I"/>
    <property type="match status" value="1"/>
</dbReference>
<dbReference type="InterPro" id="IPR005630">
    <property type="entry name" value="Terpene_synthase_metal-bd"/>
</dbReference>
<comment type="cofactor">
    <cofactor evidence="2">
        <name>Mg(2+)</name>
        <dbReference type="ChEBI" id="CHEBI:18420"/>
    </cofactor>
</comment>
<keyword evidence="9" id="KW-1185">Reference proteome</keyword>
<name>A0A200QI50_MACCD</name>
<dbReference type="GO" id="GO:0000287">
    <property type="term" value="F:magnesium ion binding"/>
    <property type="evidence" value="ECO:0007669"/>
    <property type="project" value="InterPro"/>
</dbReference>
<evidence type="ECO:0000259" key="6">
    <source>
        <dbReference type="Pfam" id="PF01397"/>
    </source>
</evidence>
<dbReference type="SFLD" id="SFLDG01019">
    <property type="entry name" value="Terpene_Cyclase_Like_1_C_Termi"/>
    <property type="match status" value="1"/>
</dbReference>
<evidence type="ECO:0000256" key="4">
    <source>
        <dbReference type="ARBA" id="ARBA00022842"/>
    </source>
</evidence>
<dbReference type="OrthoDB" id="1936865at2759"/>
<dbReference type="Pfam" id="PF01397">
    <property type="entry name" value="Terpene_synth"/>
    <property type="match status" value="1"/>
</dbReference>
<keyword evidence="4" id="KW-0460">Magnesium</keyword>
<evidence type="ECO:0000259" key="7">
    <source>
        <dbReference type="Pfam" id="PF03936"/>
    </source>
</evidence>
<dbReference type="Gene3D" id="1.50.10.130">
    <property type="entry name" value="Terpene synthase, N-terminal domain"/>
    <property type="match status" value="1"/>
</dbReference>
<dbReference type="InterPro" id="IPR001906">
    <property type="entry name" value="Terpene_synth_N"/>
</dbReference>
<evidence type="ECO:0000256" key="2">
    <source>
        <dbReference type="ARBA" id="ARBA00001946"/>
    </source>
</evidence>
<keyword evidence="3" id="KW-0479">Metal-binding</keyword>
<dbReference type="PANTHER" id="PTHR31225">
    <property type="entry name" value="OS04G0344100 PROTEIN-RELATED"/>
    <property type="match status" value="1"/>
</dbReference>
<dbReference type="OMA" id="WIANEYV"/>
<keyword evidence="5" id="KW-0456">Lyase</keyword>
<evidence type="ECO:0000256" key="1">
    <source>
        <dbReference type="ARBA" id="ARBA00001936"/>
    </source>
</evidence>
<dbReference type="InterPro" id="IPR034741">
    <property type="entry name" value="Terpene_cyclase-like_1_C"/>
</dbReference>
<organism evidence="8 9">
    <name type="scientific">Macleaya cordata</name>
    <name type="common">Five-seeded plume-poppy</name>
    <name type="synonym">Bocconia cordata</name>
    <dbReference type="NCBI Taxonomy" id="56857"/>
    <lineage>
        <taxon>Eukaryota</taxon>
        <taxon>Viridiplantae</taxon>
        <taxon>Streptophyta</taxon>
        <taxon>Embryophyta</taxon>
        <taxon>Tracheophyta</taxon>
        <taxon>Spermatophyta</taxon>
        <taxon>Magnoliopsida</taxon>
        <taxon>Ranunculales</taxon>
        <taxon>Papaveraceae</taxon>
        <taxon>Papaveroideae</taxon>
        <taxon>Macleaya</taxon>
    </lineage>
</organism>
<protein>
    <submittedName>
        <fullName evidence="8">Terpene synthase</fullName>
    </submittedName>
</protein>
<comment type="caution">
    <text evidence="8">The sequence shown here is derived from an EMBL/GenBank/DDBJ whole genome shotgun (WGS) entry which is preliminary data.</text>
</comment>
<evidence type="ECO:0000256" key="3">
    <source>
        <dbReference type="ARBA" id="ARBA00022723"/>
    </source>
</evidence>
<dbReference type="EMBL" id="MVGT01002034">
    <property type="protein sequence ID" value="OVA10095.1"/>
    <property type="molecule type" value="Genomic_DNA"/>
</dbReference>
<dbReference type="Proteomes" id="UP000195402">
    <property type="component" value="Unassembled WGS sequence"/>
</dbReference>
<dbReference type="InterPro" id="IPR050148">
    <property type="entry name" value="Terpene_synthase-like"/>
</dbReference>
<evidence type="ECO:0000256" key="5">
    <source>
        <dbReference type="ARBA" id="ARBA00023239"/>
    </source>
</evidence>
<evidence type="ECO:0000313" key="9">
    <source>
        <dbReference type="Proteomes" id="UP000195402"/>
    </source>
</evidence>
<dbReference type="InterPro" id="IPR008930">
    <property type="entry name" value="Terpenoid_cyclase/PrenylTrfase"/>
</dbReference>
<dbReference type="Pfam" id="PF03936">
    <property type="entry name" value="Terpene_synth_C"/>
    <property type="match status" value="1"/>
</dbReference>
<dbReference type="Gene3D" id="1.10.600.10">
    <property type="entry name" value="Farnesyl Diphosphate Synthase"/>
    <property type="match status" value="2"/>
</dbReference>
<gene>
    <name evidence="8" type="ORF">BVC80_1243g4</name>
</gene>
<dbReference type="FunFam" id="1.50.10.130:FF:000001">
    <property type="entry name" value="Isoprene synthase, chloroplastic"/>
    <property type="match status" value="1"/>
</dbReference>
<feature type="domain" description="Terpene synthase N-terminal" evidence="6">
    <location>
        <begin position="2"/>
        <end position="164"/>
    </location>
</feature>
<sequence length="494" mass="57899">MLKEDVRHMFDEAAGGSSSSLKQIDTIQMLGLNYHFDDEIKGSLDTIMSTKDKNDVCDQENDLYTRALRFRLLRQHGYEVSQDVFKNFKEEMMMRSGNLKEWTVRDVEGILSLYEASFYAFEGEEILDEAQKFTTTHLKVQLIKANSIISHNKQNLSKQVSHALELPLHWRVPRAEARWFIDTYKTMQDMDPSLLEFARLDFNMVQATYQEDLKYVSRWWRELGLSEALGFARDRLVENFLWAVGFNFEPRFRNFRRQLTKVNSLITTIYDIYDVYGSLDELKLFTDGVQRWDINTMEDLPDYMKICFLALYNTTNEMAYHILRKHGVDSLPYLKKAWADLCKAYMVEANWFYNGYTPTLEEYMNNAWISISGPTAQTHAYFLLGDEMTNKDELERGDVPKSIQCYMHHTGSSERIAREHIKNLINDNWKKMNMDQAAASCKFPRSFINTTQNIARTAQLIYQYGDGYGVPDSETKDWIMSIVVEPIPCFEREI</sequence>
<dbReference type="SUPFAM" id="SSF48576">
    <property type="entry name" value="Terpenoid synthases"/>
    <property type="match status" value="1"/>
</dbReference>
<dbReference type="GO" id="GO:0016102">
    <property type="term" value="P:diterpenoid biosynthetic process"/>
    <property type="evidence" value="ECO:0007669"/>
    <property type="project" value="InterPro"/>
</dbReference>
<dbReference type="AlphaFoldDB" id="A0A200QI50"/>
<comment type="cofactor">
    <cofactor evidence="1">
        <name>Mn(2+)</name>
        <dbReference type="ChEBI" id="CHEBI:29035"/>
    </cofactor>
</comment>